<evidence type="ECO:0000313" key="6">
    <source>
        <dbReference type="Proteomes" id="UP001448858"/>
    </source>
</evidence>
<keyword evidence="1" id="KW-0805">Transcription regulation</keyword>
<keyword evidence="3" id="KW-1133">Transmembrane helix</keyword>
<evidence type="ECO:0000259" key="4">
    <source>
        <dbReference type="Pfam" id="PF13490"/>
    </source>
</evidence>
<accession>A0ABZ2ZWM9</accession>
<keyword evidence="6" id="KW-1185">Reference proteome</keyword>
<evidence type="ECO:0000256" key="2">
    <source>
        <dbReference type="ARBA" id="ARBA00023163"/>
    </source>
</evidence>
<organism evidence="5 6">
    <name type="scientific">Arthrobacter citreus</name>
    <dbReference type="NCBI Taxonomy" id="1670"/>
    <lineage>
        <taxon>Bacteria</taxon>
        <taxon>Bacillati</taxon>
        <taxon>Actinomycetota</taxon>
        <taxon>Actinomycetes</taxon>
        <taxon>Micrococcales</taxon>
        <taxon>Micrococcaceae</taxon>
        <taxon>Arthrobacter</taxon>
    </lineage>
</organism>
<feature type="domain" description="Putative zinc-finger" evidence="4">
    <location>
        <begin position="6"/>
        <end position="35"/>
    </location>
</feature>
<gene>
    <name evidence="5" type="ORF">AAE021_02110</name>
</gene>
<reference evidence="5 6" key="1">
    <citation type="submission" date="2024-04" db="EMBL/GenBank/DDBJ databases">
        <title>Arthrobacter sp. from Plains bison fecal sample.</title>
        <authorList>
            <person name="Ruzzini A."/>
        </authorList>
    </citation>
    <scope>NUCLEOTIDE SEQUENCE [LARGE SCALE GENOMIC DNA]</scope>
    <source>
        <strain evidence="5 6">EINP1</strain>
    </source>
</reference>
<evidence type="ECO:0000313" key="5">
    <source>
        <dbReference type="EMBL" id="WZP16409.1"/>
    </source>
</evidence>
<dbReference type="RefSeq" id="WP_342024022.1">
    <property type="nucleotide sequence ID" value="NZ_CP151657.1"/>
</dbReference>
<dbReference type="InterPro" id="IPR041916">
    <property type="entry name" value="Anti_sigma_zinc_sf"/>
</dbReference>
<keyword evidence="3" id="KW-0472">Membrane</keyword>
<dbReference type="EMBL" id="CP151657">
    <property type="protein sequence ID" value="WZP16409.1"/>
    <property type="molecule type" value="Genomic_DNA"/>
</dbReference>
<evidence type="ECO:0000256" key="1">
    <source>
        <dbReference type="ARBA" id="ARBA00023015"/>
    </source>
</evidence>
<sequence>MRHPKRLLREFLDNETSPSRAAAVQAHLARCSTCRAEAARQRRSQSRLRSAEIPRPGPELREHFEQTAHRGTETVHGYADAPARTGRRRHRGAVFAAGAAAAVGLVLSTAYLLGGWSTDAALTGSAPGMAAGWSEVTGGDAHELTGEQIDALRTHGWACPELQAVGMSLVAAHSVQVDGQPAVLMTLEGNGGSVTVYEIRPDGGTREPAVDGFSGHPVTDEGFVLRDEKRGLGRPEVWVHPQRPQQAVVASPRVTYSINAAPDGQVLEDAVSEISLTESSRLVRHIPDTAQGLWDRIQRGLSVMSGTGTHP</sequence>
<dbReference type="Pfam" id="PF13490">
    <property type="entry name" value="zf-HC2"/>
    <property type="match status" value="1"/>
</dbReference>
<keyword evidence="3" id="KW-0812">Transmembrane</keyword>
<dbReference type="Proteomes" id="UP001448858">
    <property type="component" value="Chromosome"/>
</dbReference>
<dbReference type="InterPro" id="IPR027383">
    <property type="entry name" value="Znf_put"/>
</dbReference>
<dbReference type="Gene3D" id="1.10.10.1320">
    <property type="entry name" value="Anti-sigma factor, zinc-finger domain"/>
    <property type="match status" value="1"/>
</dbReference>
<keyword evidence="2" id="KW-0804">Transcription</keyword>
<protein>
    <submittedName>
        <fullName evidence="5">Zf-HC2 domain-containing protein</fullName>
    </submittedName>
</protein>
<evidence type="ECO:0000256" key="3">
    <source>
        <dbReference type="SAM" id="Phobius"/>
    </source>
</evidence>
<name>A0ABZ2ZWM9_9MICC</name>
<feature type="transmembrane region" description="Helical" evidence="3">
    <location>
        <begin position="93"/>
        <end position="113"/>
    </location>
</feature>
<proteinExistence type="predicted"/>